<dbReference type="SUPFAM" id="SSF56281">
    <property type="entry name" value="Metallo-hydrolase/oxidoreductase"/>
    <property type="match status" value="1"/>
</dbReference>
<organism evidence="2 3">
    <name type="scientific">Actinia tenebrosa</name>
    <name type="common">Australian red waratah sea anemone</name>
    <dbReference type="NCBI Taxonomy" id="6105"/>
    <lineage>
        <taxon>Eukaryota</taxon>
        <taxon>Metazoa</taxon>
        <taxon>Cnidaria</taxon>
        <taxon>Anthozoa</taxon>
        <taxon>Hexacorallia</taxon>
        <taxon>Actiniaria</taxon>
        <taxon>Actiniidae</taxon>
        <taxon>Actinia</taxon>
    </lineage>
</organism>
<evidence type="ECO:0000313" key="3">
    <source>
        <dbReference type="RefSeq" id="XP_031566760.1"/>
    </source>
</evidence>
<dbReference type="InParanoid" id="A0A6P8IJ63"/>
<dbReference type="FunCoup" id="A0A6P8IJ63">
    <property type="interactions" value="530"/>
</dbReference>
<gene>
    <name evidence="3" type="primary">LOC116301784</name>
</gene>
<reference evidence="3" key="1">
    <citation type="submission" date="2025-08" db="UniProtKB">
        <authorList>
            <consortium name="RefSeq"/>
        </authorList>
    </citation>
    <scope>IDENTIFICATION</scope>
    <source>
        <tissue evidence="3">Tentacle</tissue>
    </source>
</reference>
<name>A0A6P8IJ63_ACTTE</name>
<feature type="domain" description="Metallo-beta-lactamase" evidence="1">
    <location>
        <begin position="30"/>
        <end position="221"/>
    </location>
</feature>
<dbReference type="RefSeq" id="XP_031566760.1">
    <property type="nucleotide sequence ID" value="XM_031710900.1"/>
</dbReference>
<dbReference type="PANTHER" id="PTHR42951">
    <property type="entry name" value="METALLO-BETA-LACTAMASE DOMAIN-CONTAINING"/>
    <property type="match status" value="1"/>
</dbReference>
<dbReference type="KEGG" id="aten:116301784"/>
<dbReference type="Gene3D" id="3.60.15.10">
    <property type="entry name" value="Ribonuclease Z/Hydroxyacylglutathione hydrolase-like"/>
    <property type="match status" value="1"/>
</dbReference>
<accession>A0A6P8IJ63</accession>
<dbReference type="OrthoDB" id="17458at2759"/>
<evidence type="ECO:0000313" key="2">
    <source>
        <dbReference type="Proteomes" id="UP000515163"/>
    </source>
</evidence>
<dbReference type="SMART" id="SM00849">
    <property type="entry name" value="Lactamase_B"/>
    <property type="match status" value="1"/>
</dbReference>
<sequence>MAIEQEDFSLTEIDRGLFLCRERFYVSGNQANLWIVKGSAMDLVIDTGIGLWDLPGFLKRAGAIGDKPYLAVATHIHFDHSGGLHQFEEFAIHRLEAKAIQKGDNYETCAFMNDSDISKPPCKNWSAKNYKVPAAEPTRLLDDGDVLDLGNRKIRVLHLPGHSRGSIALYEDETRTLFSGDIIYDGLLIDWLPYSNVSEYVKSCETLLTLAPSVDRVCPGHNNHFTGSTLQRLLFTYISNARGCHRPGSSCLKSIATVVLKGRNTGNVPAKCCFFACCCCRCVCL</sequence>
<dbReference type="PANTHER" id="PTHR42951:SF4">
    <property type="entry name" value="ACYL-COENZYME A THIOESTERASE MBLAC2"/>
    <property type="match status" value="1"/>
</dbReference>
<dbReference type="AlphaFoldDB" id="A0A6P8IJ63"/>
<evidence type="ECO:0000259" key="1">
    <source>
        <dbReference type="SMART" id="SM00849"/>
    </source>
</evidence>
<dbReference type="InterPro" id="IPR036866">
    <property type="entry name" value="RibonucZ/Hydroxyglut_hydro"/>
</dbReference>
<proteinExistence type="predicted"/>
<dbReference type="Pfam" id="PF00753">
    <property type="entry name" value="Lactamase_B"/>
    <property type="match status" value="1"/>
</dbReference>
<dbReference type="InterPro" id="IPR050855">
    <property type="entry name" value="NDM-1-like"/>
</dbReference>
<dbReference type="GeneID" id="116301784"/>
<dbReference type="Proteomes" id="UP000515163">
    <property type="component" value="Unplaced"/>
</dbReference>
<keyword evidence="2" id="KW-1185">Reference proteome</keyword>
<dbReference type="InterPro" id="IPR001279">
    <property type="entry name" value="Metallo-B-lactamas"/>
</dbReference>
<protein>
    <submittedName>
        <fullName evidence="3">Metallo-beta-lactamase domain-containing protein 2-like</fullName>
    </submittedName>
</protein>